<dbReference type="Gene3D" id="3.40.630.30">
    <property type="match status" value="1"/>
</dbReference>
<comment type="similarity">
    <text evidence="4">In the N-terminal section; belongs to the acetate CoA ligase alpha subunit family.</text>
</comment>
<dbReference type="InterPro" id="IPR016102">
    <property type="entry name" value="Succinyl-CoA_synth-like"/>
</dbReference>
<dbReference type="InterPro" id="IPR032875">
    <property type="entry name" value="Succ_CoA_lig_flav_dom"/>
</dbReference>
<dbReference type="InterPro" id="IPR016181">
    <property type="entry name" value="Acyl_CoA_acyltransferase"/>
</dbReference>
<dbReference type="EMBL" id="UPXX01000029">
    <property type="protein sequence ID" value="VBB45109.1"/>
    <property type="molecule type" value="Genomic_DNA"/>
</dbReference>
<dbReference type="GO" id="GO:0005524">
    <property type="term" value="F:ATP binding"/>
    <property type="evidence" value="ECO:0007669"/>
    <property type="project" value="UniProtKB-UniRule"/>
</dbReference>
<feature type="domain" description="ATP-grasp" evidence="6">
    <location>
        <begin position="499"/>
        <end position="535"/>
    </location>
</feature>
<dbReference type="CDD" id="cd04301">
    <property type="entry name" value="NAT_SF"/>
    <property type="match status" value="1"/>
</dbReference>
<dbReference type="PROSITE" id="PS51186">
    <property type="entry name" value="GNAT"/>
    <property type="match status" value="1"/>
</dbReference>
<dbReference type="InterPro" id="IPR003781">
    <property type="entry name" value="CoA-bd"/>
</dbReference>
<dbReference type="Gene3D" id="3.40.50.261">
    <property type="entry name" value="Succinyl-CoA synthetase domains"/>
    <property type="match status" value="2"/>
</dbReference>
<dbReference type="SUPFAM" id="SSF51735">
    <property type="entry name" value="NAD(P)-binding Rossmann-fold domains"/>
    <property type="match status" value="1"/>
</dbReference>
<dbReference type="PANTHER" id="PTHR43334:SF1">
    <property type="entry name" value="3-HYDROXYPROPIONATE--COA LIGASE [ADP-FORMING]"/>
    <property type="match status" value="1"/>
</dbReference>
<dbReference type="InterPro" id="IPR043938">
    <property type="entry name" value="Ligase_CoA_dom"/>
</dbReference>
<keyword evidence="3 5" id="KW-0067">ATP-binding</keyword>
<dbReference type="Gene3D" id="3.40.50.720">
    <property type="entry name" value="NAD(P)-binding Rossmann-like Domain"/>
    <property type="match status" value="1"/>
</dbReference>
<feature type="domain" description="N-acetyltransferase" evidence="7">
    <location>
        <begin position="737"/>
        <end position="892"/>
    </location>
</feature>
<dbReference type="Pfam" id="PF13549">
    <property type="entry name" value="ATP-grasp_5"/>
    <property type="match status" value="1"/>
</dbReference>
<protein>
    <submittedName>
        <fullName evidence="8">Putative acetyl coenzyme A synthetase (ADP forming), alpha domain protein</fullName>
    </submittedName>
</protein>
<dbReference type="SMART" id="SM00881">
    <property type="entry name" value="CoA_binding"/>
    <property type="match status" value="1"/>
</dbReference>
<dbReference type="Pfam" id="PF13380">
    <property type="entry name" value="CoA_binding_2"/>
    <property type="match status" value="1"/>
</dbReference>
<dbReference type="Gene3D" id="3.30.470.20">
    <property type="entry name" value="ATP-grasp fold, B domain"/>
    <property type="match status" value="1"/>
</dbReference>
<dbReference type="GO" id="GO:0046872">
    <property type="term" value="F:metal ion binding"/>
    <property type="evidence" value="ECO:0007669"/>
    <property type="project" value="InterPro"/>
</dbReference>
<evidence type="ECO:0000256" key="4">
    <source>
        <dbReference type="ARBA" id="ARBA00060888"/>
    </source>
</evidence>
<dbReference type="GO" id="GO:0043758">
    <property type="term" value="F:acetate-CoA ligase (ADP-forming) activity"/>
    <property type="evidence" value="ECO:0007669"/>
    <property type="project" value="InterPro"/>
</dbReference>
<evidence type="ECO:0000256" key="5">
    <source>
        <dbReference type="PROSITE-ProRule" id="PRU00409"/>
    </source>
</evidence>
<dbReference type="SUPFAM" id="SSF56059">
    <property type="entry name" value="Glutathione synthetase ATP-binding domain-like"/>
    <property type="match status" value="1"/>
</dbReference>
<dbReference type="Gene3D" id="3.30.1490.20">
    <property type="entry name" value="ATP-grasp fold, A domain"/>
    <property type="match status" value="1"/>
</dbReference>
<dbReference type="PROSITE" id="PS50975">
    <property type="entry name" value="ATP_GRASP"/>
    <property type="match status" value="1"/>
</dbReference>
<dbReference type="PANTHER" id="PTHR43334">
    <property type="entry name" value="ACETATE--COA LIGASE [ADP-FORMING]"/>
    <property type="match status" value="1"/>
</dbReference>
<evidence type="ECO:0000313" key="8">
    <source>
        <dbReference type="EMBL" id="VBB45109.1"/>
    </source>
</evidence>
<accession>A0A653AAK9</accession>
<dbReference type="InterPro" id="IPR013815">
    <property type="entry name" value="ATP_grasp_subdomain_1"/>
</dbReference>
<dbReference type="Pfam" id="PF00583">
    <property type="entry name" value="Acetyltransf_1"/>
    <property type="match status" value="1"/>
</dbReference>
<dbReference type="Pfam" id="PF19045">
    <property type="entry name" value="Ligase_CoA_2"/>
    <property type="match status" value="1"/>
</dbReference>
<evidence type="ECO:0000256" key="2">
    <source>
        <dbReference type="ARBA" id="ARBA00022741"/>
    </source>
</evidence>
<dbReference type="SUPFAM" id="SSF52210">
    <property type="entry name" value="Succinyl-CoA synthetase domains"/>
    <property type="match status" value="2"/>
</dbReference>
<dbReference type="SUPFAM" id="SSF55729">
    <property type="entry name" value="Acyl-CoA N-acyltransferases (Nat)"/>
    <property type="match status" value="1"/>
</dbReference>
<gene>
    <name evidence="8" type="ORF">TRIP_B350204</name>
</gene>
<dbReference type="Pfam" id="PF13607">
    <property type="entry name" value="Succ_CoA_lig"/>
    <property type="match status" value="1"/>
</dbReference>
<reference evidence="8" key="1">
    <citation type="submission" date="2018-07" db="EMBL/GenBank/DDBJ databases">
        <authorList>
            <consortium name="Genoscope - CEA"/>
            <person name="William W."/>
        </authorList>
    </citation>
    <scope>NUCLEOTIDE SEQUENCE</scope>
    <source>
        <strain evidence="8">IK1</strain>
    </source>
</reference>
<evidence type="ECO:0000256" key="1">
    <source>
        <dbReference type="ARBA" id="ARBA00022598"/>
    </source>
</evidence>
<keyword evidence="1" id="KW-0436">Ligase</keyword>
<evidence type="ECO:0000259" key="6">
    <source>
        <dbReference type="PROSITE" id="PS50975"/>
    </source>
</evidence>
<dbReference type="InterPro" id="IPR036291">
    <property type="entry name" value="NAD(P)-bd_dom_sf"/>
</dbReference>
<dbReference type="GO" id="GO:0016747">
    <property type="term" value="F:acyltransferase activity, transferring groups other than amino-acyl groups"/>
    <property type="evidence" value="ECO:0007669"/>
    <property type="project" value="InterPro"/>
</dbReference>
<name>A0A653AAK9_UNCDX</name>
<organism evidence="8">
    <name type="scientific">Uncultured Desulfatiglans sp</name>
    <dbReference type="NCBI Taxonomy" id="1748965"/>
    <lineage>
        <taxon>Bacteria</taxon>
        <taxon>Pseudomonadati</taxon>
        <taxon>Thermodesulfobacteriota</taxon>
        <taxon>Desulfobacteria</taxon>
        <taxon>Desulfatiglandales</taxon>
        <taxon>Desulfatiglandaceae</taxon>
        <taxon>Desulfatiglans</taxon>
        <taxon>environmental samples</taxon>
    </lineage>
</organism>
<dbReference type="InterPro" id="IPR011761">
    <property type="entry name" value="ATP-grasp"/>
</dbReference>
<evidence type="ECO:0000259" key="7">
    <source>
        <dbReference type="PROSITE" id="PS51186"/>
    </source>
</evidence>
<dbReference type="FunFam" id="3.30.1490.20:FF:000020">
    <property type="entry name" value="Protein lysine acetyltransferase"/>
    <property type="match status" value="1"/>
</dbReference>
<dbReference type="AlphaFoldDB" id="A0A653AAK9"/>
<dbReference type="InterPro" id="IPR000182">
    <property type="entry name" value="GNAT_dom"/>
</dbReference>
<dbReference type="InterPro" id="IPR051538">
    <property type="entry name" value="Acyl-CoA_Synth/Transferase"/>
</dbReference>
<evidence type="ECO:0000256" key="3">
    <source>
        <dbReference type="ARBA" id="ARBA00022840"/>
    </source>
</evidence>
<keyword evidence="2 5" id="KW-0547">Nucleotide-binding</keyword>
<sequence>MSIFNLEKIFMPSSVAVIGASGKSGSIGEVLLRNLLATPFEGPVFPVNPKYDHLMGLECRPALRDVRQPVDLAVIAVPADQVPEVLDECAEAGVGGAIIISAAGKEAGKDGRSLENAIREHADAAGVRIIGPNCMGVVSTPAKLNATFAEREHLSGGLAFISQSGAMSAAILDLSARERIGFRYFVSLGSVLDVDVGDLIDYLGNDPGVSAIVLYAETLSSLRKFMSAARAVSRVKPIVVLKSGRSANDLNGAGGPGSRLLAEESAVYDAAFKRAGMLRVKTMDELFDCAELFAKQHNPRGNRLCILMNGDGPGVMAVDALASYGLKPAALEPDTLEALDRLLPPIWSRRNPIDLLGDATPERWKEATRICLSARELDALMPVYVPHVHNPAADVAEALVTAFEEKGVGIPLFSVWMGGEGADPGREAMNRSAFPTYDSPERAVAAFTYALSYARNLEMLQEIPPKFNRALDFDPAAVRAVVQEVLKKGGGALDAAQSKTVLEAYGIPVNPAEIARGADEAALIASRLGFPSAMKVASPDIPQKSDAGGVELNLRTPGEVREAYEQIVSSARAAHPDARIDGVTVQPMLCGRMHELLIGSKTVPGFGPVILFGAGGLLAELYEDYSLALPPLSRLLARRLMEETRIYRVLQGRGRTPPVDLEFLEELLIRLAQLVTDFPEISELVVNPFMIGVRGGLAVDVHLFVTPAVRPSPEHLVISPYPNQYEGLISVKGEKRIFVRPIKPEDAPLLTGLFSALSPLSIYFRFFSPLKSLSTKMLARLSQIDYDREMALVAFDPDEEEEKVLAVVRYMAVPRKEEANFAVAVGSPWQGLGIGAALMERLFAIARERGIKKITGEVLAENRQMLGLARRFGFETSRTAENGQYLITLDLSREAGADAAEGMQSLQGEDTAPGKT</sequence>
<proteinExistence type="inferred from homology"/>